<dbReference type="SUPFAM" id="SSF52047">
    <property type="entry name" value="RNI-like"/>
    <property type="match status" value="1"/>
</dbReference>
<evidence type="ECO:0000259" key="1">
    <source>
        <dbReference type="Pfam" id="PF25372"/>
    </source>
</evidence>
<dbReference type="InterPro" id="IPR006553">
    <property type="entry name" value="Leu-rich_rpt_Cys-con_subtyp"/>
</dbReference>
<evidence type="ECO:0000313" key="3">
    <source>
        <dbReference type="Proteomes" id="UP000789390"/>
    </source>
</evidence>
<dbReference type="SMART" id="SM00367">
    <property type="entry name" value="LRR_CC"/>
    <property type="match status" value="2"/>
</dbReference>
<sequence length="261" mass="28874">MAKYNFDIPNECRGPNAESLFTLCTRVVALNIMSHLIVAQSLPGNIKNALIKLLERRGLLTDPVLQSLSHVDLKSLDLTGFKARDCTVRILQPLTKLASLNIPGNEISTLGLVHLFPFLPHLEELDVSNSKVDDEVLICLANSCPKLRVIILRKCPNFTDRGFKHLATELYNILVLDVGYTKVTDGGLEALSKGPSRHKLAELNIDGCQQLTSSCGSHLDAFPSISVLSFNDCPLLLANEWVQSFSCDKKKKFKNISFTIE</sequence>
<name>A0A8J2WNE7_9CRUS</name>
<dbReference type="OrthoDB" id="10257471at2759"/>
<dbReference type="InterPro" id="IPR057207">
    <property type="entry name" value="FBXL15_LRR"/>
</dbReference>
<keyword evidence="3" id="KW-1185">Reference proteome</keyword>
<dbReference type="GO" id="GO:0019005">
    <property type="term" value="C:SCF ubiquitin ligase complex"/>
    <property type="evidence" value="ECO:0007669"/>
    <property type="project" value="TreeGrafter"/>
</dbReference>
<dbReference type="Proteomes" id="UP000789390">
    <property type="component" value="Unassembled WGS sequence"/>
</dbReference>
<dbReference type="AlphaFoldDB" id="A0A8J2WNE7"/>
<proteinExistence type="predicted"/>
<dbReference type="GO" id="GO:0031146">
    <property type="term" value="P:SCF-dependent proteasomal ubiquitin-dependent protein catabolic process"/>
    <property type="evidence" value="ECO:0007669"/>
    <property type="project" value="TreeGrafter"/>
</dbReference>
<dbReference type="EMBL" id="CAKKLH010000332">
    <property type="protein sequence ID" value="CAH0112820.1"/>
    <property type="molecule type" value="Genomic_DNA"/>
</dbReference>
<evidence type="ECO:0000313" key="2">
    <source>
        <dbReference type="EMBL" id="CAH0112820.1"/>
    </source>
</evidence>
<feature type="domain" description="F-box/LRR-repeat protein 15-like leucin rich repeat" evidence="1">
    <location>
        <begin position="128"/>
        <end position="214"/>
    </location>
</feature>
<protein>
    <recommendedName>
        <fullName evidence="1">F-box/LRR-repeat protein 15-like leucin rich repeat domain-containing protein</fullName>
    </recommendedName>
</protein>
<dbReference type="Pfam" id="PF25372">
    <property type="entry name" value="DUF7885"/>
    <property type="match status" value="1"/>
</dbReference>
<reference evidence="2" key="1">
    <citation type="submission" date="2021-11" db="EMBL/GenBank/DDBJ databases">
        <authorList>
            <person name="Schell T."/>
        </authorList>
    </citation>
    <scope>NUCLEOTIDE SEQUENCE</scope>
    <source>
        <strain evidence="2">M5</strain>
    </source>
</reference>
<organism evidence="2 3">
    <name type="scientific">Daphnia galeata</name>
    <dbReference type="NCBI Taxonomy" id="27404"/>
    <lineage>
        <taxon>Eukaryota</taxon>
        <taxon>Metazoa</taxon>
        <taxon>Ecdysozoa</taxon>
        <taxon>Arthropoda</taxon>
        <taxon>Crustacea</taxon>
        <taxon>Branchiopoda</taxon>
        <taxon>Diplostraca</taxon>
        <taxon>Cladocera</taxon>
        <taxon>Anomopoda</taxon>
        <taxon>Daphniidae</taxon>
        <taxon>Daphnia</taxon>
    </lineage>
</organism>
<comment type="caution">
    <text evidence="2">The sequence shown here is derived from an EMBL/GenBank/DDBJ whole genome shotgun (WGS) entry which is preliminary data.</text>
</comment>
<dbReference type="InterPro" id="IPR032675">
    <property type="entry name" value="LRR_dom_sf"/>
</dbReference>
<gene>
    <name evidence="2" type="ORF">DGAL_LOCUS16613</name>
</gene>
<dbReference type="Gene3D" id="3.80.10.10">
    <property type="entry name" value="Ribonuclease Inhibitor"/>
    <property type="match status" value="2"/>
</dbReference>
<accession>A0A8J2WNE7</accession>
<dbReference type="PANTHER" id="PTHR13318">
    <property type="entry name" value="PARTNER OF PAIRED, ISOFORM B-RELATED"/>
    <property type="match status" value="1"/>
</dbReference>